<dbReference type="Gene3D" id="2.60.120.200">
    <property type="match status" value="1"/>
</dbReference>
<feature type="region of interest" description="Disordered" evidence="6">
    <location>
        <begin position="271"/>
        <end position="317"/>
    </location>
</feature>
<dbReference type="Pfam" id="PF18884">
    <property type="entry name" value="TSP3_bac"/>
    <property type="match status" value="7"/>
</dbReference>
<feature type="compositionally biased region" description="Acidic residues" evidence="6">
    <location>
        <begin position="302"/>
        <end position="317"/>
    </location>
</feature>
<dbReference type="InterPro" id="IPR059100">
    <property type="entry name" value="TSP3_bac"/>
</dbReference>
<evidence type="ECO:0000256" key="5">
    <source>
        <dbReference type="ARBA" id="ARBA00023157"/>
    </source>
</evidence>
<comment type="caution">
    <text evidence="8">The sequence shown here is derived from an EMBL/GenBank/DDBJ whole genome shotgun (WGS) entry which is preliminary data.</text>
</comment>
<feature type="compositionally biased region" description="Polar residues" evidence="6">
    <location>
        <begin position="843"/>
        <end position="852"/>
    </location>
</feature>
<dbReference type="PANTHER" id="PTHR37467:SF1">
    <property type="entry name" value="EXPORTED CALCIUM-BINDING GLYCOPROTEIN"/>
    <property type="match status" value="1"/>
</dbReference>
<dbReference type="InterPro" id="IPR013320">
    <property type="entry name" value="ConA-like_dom_sf"/>
</dbReference>
<name>A0A934VMS7_9BACT</name>
<dbReference type="SMART" id="SM00560">
    <property type="entry name" value="LamGL"/>
    <property type="match status" value="1"/>
</dbReference>
<dbReference type="AlphaFoldDB" id="A0A934VMS7"/>
<dbReference type="Pfam" id="PF13385">
    <property type="entry name" value="Laminin_G_3"/>
    <property type="match status" value="1"/>
</dbReference>
<keyword evidence="4" id="KW-0106">Calcium</keyword>
<dbReference type="EMBL" id="JAENIO010000021">
    <property type="protein sequence ID" value="MBK1834275.1"/>
    <property type="molecule type" value="Genomic_DNA"/>
</dbReference>
<feature type="compositionally biased region" description="Acidic residues" evidence="6">
    <location>
        <begin position="830"/>
        <end position="840"/>
    </location>
</feature>
<dbReference type="InterPro" id="IPR053180">
    <property type="entry name" value="Ca-binding_acidic-repeat"/>
</dbReference>
<feature type="compositionally biased region" description="Acidic residues" evidence="6">
    <location>
        <begin position="389"/>
        <end position="399"/>
    </location>
</feature>
<dbReference type="Proteomes" id="UP000604083">
    <property type="component" value="Unassembled WGS sequence"/>
</dbReference>
<dbReference type="InterPro" id="IPR028974">
    <property type="entry name" value="TSP_type-3_rpt"/>
</dbReference>
<organism evidence="8 9">
    <name type="scientific">Roseibacillus ishigakijimensis</name>
    <dbReference type="NCBI Taxonomy" id="454146"/>
    <lineage>
        <taxon>Bacteria</taxon>
        <taxon>Pseudomonadati</taxon>
        <taxon>Verrucomicrobiota</taxon>
        <taxon>Verrucomicrobiia</taxon>
        <taxon>Verrucomicrobiales</taxon>
        <taxon>Verrucomicrobiaceae</taxon>
        <taxon>Roseibacillus</taxon>
    </lineage>
</organism>
<comment type="subcellular location">
    <subcellularLocation>
        <location evidence="1">Secreted</location>
    </subcellularLocation>
</comment>
<protein>
    <submittedName>
        <fullName evidence="8">LamG domain-containing protein</fullName>
    </submittedName>
</protein>
<evidence type="ECO:0000256" key="1">
    <source>
        <dbReference type="ARBA" id="ARBA00004613"/>
    </source>
</evidence>
<feature type="domain" description="LamG-like jellyroll fold" evidence="7">
    <location>
        <begin position="113"/>
        <end position="253"/>
    </location>
</feature>
<keyword evidence="2" id="KW-0964">Secreted</keyword>
<feature type="region of interest" description="Disordered" evidence="6">
    <location>
        <begin position="383"/>
        <end position="415"/>
    </location>
</feature>
<dbReference type="PANTHER" id="PTHR37467">
    <property type="entry name" value="EXPORTED CALCIUM-BINDING GLYCOPROTEIN-RELATED"/>
    <property type="match status" value="1"/>
</dbReference>
<evidence type="ECO:0000313" key="8">
    <source>
        <dbReference type="EMBL" id="MBK1834275.1"/>
    </source>
</evidence>
<dbReference type="InterPro" id="IPR006558">
    <property type="entry name" value="LamG-like"/>
</dbReference>
<proteinExistence type="predicted"/>
<dbReference type="SUPFAM" id="SSF49899">
    <property type="entry name" value="Concanavalin A-like lectins/glucanases"/>
    <property type="match status" value="1"/>
</dbReference>
<keyword evidence="5" id="KW-1015">Disulfide bond</keyword>
<evidence type="ECO:0000259" key="7">
    <source>
        <dbReference type="SMART" id="SM00560"/>
    </source>
</evidence>
<feature type="region of interest" description="Disordered" evidence="6">
    <location>
        <begin position="1089"/>
        <end position="1112"/>
    </location>
</feature>
<keyword evidence="3" id="KW-0732">Signal</keyword>
<sequence length="1157" mass="121591">MRKNPKSKCSSALPSWEAETFERKEFPSGPGGGPSRSLACCLAALLSISGPLSAELIWSSNLDGDAVASFGADGVIAGDPVPVEDLNGNAKGALQFDGVDDWISIVPTQTVFTAGSISIWVKATNFTNTEAGVVGMGESGSGTAEYFTIHKGWRTDLDDGDDGVGAARLDAASDAGAPTGTWQHLVTTFTAQGELRLYVNGVLQADVQSLATAEDSYTFSNDWIVGAEQKVANRTFAGAVDDVRFYNHQLEQADVDALYADGPAFDFSRDLDGDGISNADETSGALNPWASGSPTGPPGDATDPENADSDFDTIPDGEEIVAGADGFITDPNNEDTDGDGLFDDEELAADYLAAGYDPTVDNAGADFDDDGLTTSEELFEGTDPLLADTDGDGLTDGEEVNGVAGTDPLLADTDGDLVTDSEELTAGTSPTDESDFPQVPNLQVDFSLVSNEPSSVHEPLYQPYFARHEVNSQDSDPELGSLDGVDRLGETYSATFYGNEVEIALSVSFPDLVDPLVATAKQLIDRSANLGNYAGSKPDLMRDYLGADTRIENGGNGGFAPTTLRLALEGIPAGDYLLRTYHHDILDEATPFRIAVTDADSTGETLPAIFRMTSGQGTNRVNPPAESDPAELRSTVVQLIRSNGTDPVVLDFQPYQESGFRFVFGINGFELEETVDSDNDGVPDSEEVRFFGDITVSDFSPGADQDADGVSDLTEVLLRLDPNSNDTDGDGLTDDLEPLVAETEAGAGLEVTSFSHDAEAGSISLDWNPAVGANVVGSLDLQGFPETLGTDVTPPFEQVLAGNLAGASKAFFRVQRGLTVPGPSPFVADTDGDGLTDGEEVNTYGSNPTVTDSDGDGFSDGHEAQGGSSLVDADSGPDPDGDGFSNSVEVAAGSDPDDAASFPQADAAMALWIDFNSNQAGGGDASPGDLFPETAPATHNQPGFSSYMANHETDSTLVTGQYTAFGPENLVEITPFWPDTTDVRVKQMIGRSDDQANTWRGDTRLLLRDFLGIDTRVENGGNGVYDGTTGTPTRMELVIEGLPAGTYQWQSFHHDVENAWTDFQVEISADGGTTFGSLSEVVTMTDGLSGGTPAAPQTYDGPGNPGSIDPADLPSTYTTTFVASGSDEVVIRFVPLSTDQVHRAIFGINGFKLTKQP</sequence>
<feature type="compositionally biased region" description="Polar residues" evidence="6">
    <location>
        <begin position="279"/>
        <end position="294"/>
    </location>
</feature>
<accession>A0A934VMS7</accession>
<dbReference type="SUPFAM" id="SSF103647">
    <property type="entry name" value="TSP type-3 repeat"/>
    <property type="match status" value="1"/>
</dbReference>
<evidence type="ECO:0000256" key="3">
    <source>
        <dbReference type="ARBA" id="ARBA00022729"/>
    </source>
</evidence>
<evidence type="ECO:0000313" key="9">
    <source>
        <dbReference type="Proteomes" id="UP000604083"/>
    </source>
</evidence>
<evidence type="ECO:0000256" key="4">
    <source>
        <dbReference type="ARBA" id="ARBA00022837"/>
    </source>
</evidence>
<feature type="region of interest" description="Disordered" evidence="6">
    <location>
        <begin position="821"/>
        <end position="901"/>
    </location>
</feature>
<evidence type="ECO:0000256" key="2">
    <source>
        <dbReference type="ARBA" id="ARBA00022525"/>
    </source>
</evidence>
<evidence type="ECO:0000256" key="6">
    <source>
        <dbReference type="SAM" id="MobiDB-lite"/>
    </source>
</evidence>
<dbReference type="RefSeq" id="WP_377174036.1">
    <property type="nucleotide sequence ID" value="NZ_JBHUJA010000015.1"/>
</dbReference>
<gene>
    <name evidence="8" type="ORF">JIN78_09405</name>
</gene>
<reference evidence="8" key="1">
    <citation type="submission" date="2021-01" db="EMBL/GenBank/DDBJ databases">
        <title>Modified the classification status of verrucomicrobia.</title>
        <authorList>
            <person name="Feng X."/>
        </authorList>
    </citation>
    <scope>NUCLEOTIDE SEQUENCE</scope>
    <source>
        <strain evidence="8">KCTC 12986</strain>
    </source>
</reference>
<keyword evidence="9" id="KW-1185">Reference proteome</keyword>
<dbReference type="GO" id="GO:0005509">
    <property type="term" value="F:calcium ion binding"/>
    <property type="evidence" value="ECO:0007669"/>
    <property type="project" value="InterPro"/>
</dbReference>